<name>A0A9X3PFY7_9ACTN</name>
<feature type="signal peptide" evidence="1">
    <location>
        <begin position="1"/>
        <end position="25"/>
    </location>
</feature>
<feature type="chain" id="PRO_5040784322" description="WxL domain-containing protein" evidence="1">
    <location>
        <begin position="26"/>
        <end position="174"/>
    </location>
</feature>
<reference evidence="2" key="1">
    <citation type="submission" date="2022-12" db="EMBL/GenBank/DDBJ databases">
        <title>Gycomyces niveus sp.nov.,a novel actinomycete isolated from soil in Shouguan.</title>
        <authorList>
            <person name="Yang X."/>
        </authorList>
    </citation>
    <scope>NUCLEOTIDE SEQUENCE</scope>
    <source>
        <strain evidence="2">NEAU-A15</strain>
    </source>
</reference>
<protein>
    <recommendedName>
        <fullName evidence="4">WxL domain-containing protein</fullName>
    </recommendedName>
</protein>
<accession>A0A9X3PFY7</accession>
<keyword evidence="3" id="KW-1185">Reference proteome</keyword>
<proteinExistence type="predicted"/>
<dbReference type="AlphaFoldDB" id="A0A9X3PFY7"/>
<keyword evidence="1" id="KW-0732">Signal</keyword>
<organism evidence="2 3">
    <name type="scientific">Glycomyces luteolus</name>
    <dbReference type="NCBI Taxonomy" id="2670330"/>
    <lineage>
        <taxon>Bacteria</taxon>
        <taxon>Bacillati</taxon>
        <taxon>Actinomycetota</taxon>
        <taxon>Actinomycetes</taxon>
        <taxon>Glycomycetales</taxon>
        <taxon>Glycomycetaceae</taxon>
        <taxon>Glycomyces</taxon>
    </lineage>
</organism>
<dbReference type="RefSeq" id="WP_270111929.1">
    <property type="nucleotide sequence ID" value="NZ_JAPZVP010000017.1"/>
</dbReference>
<dbReference type="EMBL" id="JAPZVP010000017">
    <property type="protein sequence ID" value="MDA1361894.1"/>
    <property type="molecule type" value="Genomic_DNA"/>
</dbReference>
<gene>
    <name evidence="2" type="ORF">O1R50_19865</name>
</gene>
<evidence type="ECO:0000256" key="1">
    <source>
        <dbReference type="SAM" id="SignalP"/>
    </source>
</evidence>
<evidence type="ECO:0000313" key="3">
    <source>
        <dbReference type="Proteomes" id="UP001146067"/>
    </source>
</evidence>
<comment type="caution">
    <text evidence="2">The sequence shown here is derived from an EMBL/GenBank/DDBJ whole genome shotgun (WGS) entry which is preliminary data.</text>
</comment>
<sequence length="174" mass="17518">MRSRILSAAAAVVAATCLYATSAAAREGAETVPEQQLMLSISVPGSANLGSAAPGGTLTAQLGTVRVADTRGGQARNWTVSVTSEGFTSGEHTIESSAVRYWSGPATASNGAGPFNPGQPNAASAVALNSRRTAFSRAGGIGNNAVSWVPSLWIEIPETAAAGTYTGTVTHSVL</sequence>
<evidence type="ECO:0000313" key="2">
    <source>
        <dbReference type="EMBL" id="MDA1361894.1"/>
    </source>
</evidence>
<dbReference type="Proteomes" id="UP001146067">
    <property type="component" value="Unassembled WGS sequence"/>
</dbReference>
<evidence type="ECO:0008006" key="4">
    <source>
        <dbReference type="Google" id="ProtNLM"/>
    </source>
</evidence>